<dbReference type="GO" id="GO:0005634">
    <property type="term" value="C:nucleus"/>
    <property type="evidence" value="ECO:0007669"/>
    <property type="project" value="TreeGrafter"/>
</dbReference>
<dbReference type="PANTHER" id="PTHR45852:SF1">
    <property type="entry name" value="SERINE_THREONINE-PROTEIN KINASE RIO2"/>
    <property type="match status" value="1"/>
</dbReference>
<evidence type="ECO:0000256" key="18">
    <source>
        <dbReference type="ARBA" id="ARBA00068353"/>
    </source>
</evidence>
<keyword evidence="24" id="KW-1185">Reference proteome</keyword>
<dbReference type="InterPro" id="IPR018935">
    <property type="entry name" value="RIO_kinase_CS"/>
</dbReference>
<comment type="similarity">
    <text evidence="3">Belongs to the protein kinase superfamily. RIO-type Ser/Thr kinase family.</text>
</comment>
<keyword evidence="9" id="KW-0808">Transferase</keyword>
<dbReference type="FunFam" id="1.10.510.10:FF:000307">
    <property type="entry name" value="Serine/threonine-protein kinase RIO2"/>
    <property type="match status" value="1"/>
</dbReference>
<comment type="subcellular location">
    <subcellularLocation>
        <location evidence="2">Cytoplasm</location>
    </subcellularLocation>
</comment>
<comment type="catalytic activity">
    <reaction evidence="15">
        <text>L-threonyl-[protein] + ATP = O-phospho-L-threonyl-[protein] + ADP + H(+)</text>
        <dbReference type="Rhea" id="RHEA:46608"/>
        <dbReference type="Rhea" id="RHEA-COMP:11060"/>
        <dbReference type="Rhea" id="RHEA-COMP:11605"/>
        <dbReference type="ChEBI" id="CHEBI:15378"/>
        <dbReference type="ChEBI" id="CHEBI:30013"/>
        <dbReference type="ChEBI" id="CHEBI:30616"/>
        <dbReference type="ChEBI" id="CHEBI:61977"/>
        <dbReference type="ChEBI" id="CHEBI:456216"/>
        <dbReference type="EC" id="2.7.11.1"/>
    </reaction>
</comment>
<dbReference type="InterPro" id="IPR011009">
    <property type="entry name" value="Kinase-like_dom_sf"/>
</dbReference>
<dbReference type="InterPro" id="IPR030484">
    <property type="entry name" value="Rio2"/>
</dbReference>
<dbReference type="Gene3D" id="1.10.10.10">
    <property type="entry name" value="Winged helix-like DNA-binding domain superfamily/Winged helix DNA-binding domain"/>
    <property type="match status" value="1"/>
</dbReference>
<keyword evidence="8" id="KW-0597">Phosphoprotein</keyword>
<sequence>LLSIQMGRMDVNLMRYLEGEHFRVLVACEMGMKNHEVVPLALLAAIAKIHRGAVSKICGDLCKHSLIALERGIKCDGYRLTVRGYDFLALRALCARGVVGSVGNQIGVGKESDVYVGGDAELNDLVLKFHRLGRTSFRRIKEKRDYHQKRKNASWLYLSRLAAQKEFAFLSALAARNFPVPKAIDVCRHVVVMGLIDGITLCHVDQVEDVPGLYHKLMSLIVKFASHGLIHGDFNEFNLMLLKDDKIMVIDFPQMVSTDHHNAEYYFDRDVECIRTFFRRKFGFDSEEFPSLSDVVRRHNLDSELSASGFTKIMQKDLNKAYDEGDFNAHESDEYEDEDEEEDDEEGDEGSDMETIKEEEEEKDEKDEEELEDEKKVGEKTKKRLETCSRFDAWLEEASKQMEEVVKEEGHEHVDIITHPHQTLPSVEEREYKSDEEETPQLVDENGDEVKEKEEKKEKRERNKKRTNQTVGTRSVMSVGSTIAPEEVKRRVAMELRQNKEKTKLRAKGKQSAVSRGRKSNRDTIGEYAGWDF</sequence>
<dbReference type="GO" id="GO:0005524">
    <property type="term" value="F:ATP binding"/>
    <property type="evidence" value="ECO:0007669"/>
    <property type="project" value="UniProtKB-KW"/>
</dbReference>
<keyword evidence="12" id="KW-0418">Kinase</keyword>
<dbReference type="FunFam" id="1.10.10.10:FF:000053">
    <property type="entry name" value="Serine/threonine-protein kinase RIO2"/>
    <property type="match status" value="1"/>
</dbReference>
<evidence type="ECO:0000256" key="17">
    <source>
        <dbReference type="ARBA" id="ARBA00064676"/>
    </source>
</evidence>
<dbReference type="Pfam" id="PF09202">
    <property type="entry name" value="Rio2_N"/>
    <property type="match status" value="1"/>
</dbReference>
<feature type="compositionally biased region" description="Polar residues" evidence="21">
    <location>
        <begin position="468"/>
        <end position="481"/>
    </location>
</feature>
<dbReference type="Gene3D" id="3.30.200.20">
    <property type="entry name" value="Phosphorylase Kinase, domain 1"/>
    <property type="match status" value="1"/>
</dbReference>
<evidence type="ECO:0000256" key="4">
    <source>
        <dbReference type="ARBA" id="ARBA00012513"/>
    </source>
</evidence>
<dbReference type="CDD" id="cd05144">
    <property type="entry name" value="RIO2_C"/>
    <property type="match status" value="1"/>
</dbReference>
<evidence type="ECO:0000256" key="15">
    <source>
        <dbReference type="ARBA" id="ARBA00047899"/>
    </source>
</evidence>
<dbReference type="InterPro" id="IPR036390">
    <property type="entry name" value="WH_DNA-bd_sf"/>
</dbReference>
<keyword evidence="5" id="KW-0963">Cytoplasm</keyword>
<evidence type="ECO:0000256" key="11">
    <source>
        <dbReference type="ARBA" id="ARBA00022741"/>
    </source>
</evidence>
<dbReference type="PROSITE" id="PS01245">
    <property type="entry name" value="RIO1"/>
    <property type="match status" value="1"/>
</dbReference>
<name>A0AAV5U1I2_9BILA</name>
<dbReference type="EC" id="2.7.11.1" evidence="4"/>
<evidence type="ECO:0000256" key="20">
    <source>
        <dbReference type="ARBA" id="ARBA00076005"/>
    </source>
</evidence>
<comment type="cofactor">
    <cofactor evidence="1">
        <name>Mg(2+)</name>
        <dbReference type="ChEBI" id="CHEBI:18420"/>
    </cofactor>
</comment>
<dbReference type="Proteomes" id="UP001432027">
    <property type="component" value="Unassembled WGS sequence"/>
</dbReference>
<dbReference type="Gene3D" id="1.10.510.10">
    <property type="entry name" value="Transferase(Phosphotransferase) domain 1"/>
    <property type="match status" value="1"/>
</dbReference>
<evidence type="ECO:0000256" key="2">
    <source>
        <dbReference type="ARBA" id="ARBA00004496"/>
    </source>
</evidence>
<feature type="compositionally biased region" description="Basic and acidic residues" evidence="21">
    <location>
        <begin position="323"/>
        <end position="332"/>
    </location>
</feature>
<evidence type="ECO:0000256" key="13">
    <source>
        <dbReference type="ARBA" id="ARBA00022840"/>
    </source>
</evidence>
<comment type="catalytic activity">
    <reaction evidence="16">
        <text>L-seryl-[protein] + ATP = O-phospho-L-seryl-[protein] + ADP + H(+)</text>
        <dbReference type="Rhea" id="RHEA:17989"/>
        <dbReference type="Rhea" id="RHEA-COMP:9863"/>
        <dbReference type="Rhea" id="RHEA-COMP:11604"/>
        <dbReference type="ChEBI" id="CHEBI:15378"/>
        <dbReference type="ChEBI" id="CHEBI:29999"/>
        <dbReference type="ChEBI" id="CHEBI:30616"/>
        <dbReference type="ChEBI" id="CHEBI:83421"/>
        <dbReference type="ChEBI" id="CHEBI:456216"/>
        <dbReference type="EC" id="2.7.11.1"/>
    </reaction>
</comment>
<dbReference type="GO" id="GO:0005829">
    <property type="term" value="C:cytosol"/>
    <property type="evidence" value="ECO:0007669"/>
    <property type="project" value="TreeGrafter"/>
</dbReference>
<feature type="region of interest" description="Disordered" evidence="21">
    <location>
        <begin position="402"/>
        <end position="533"/>
    </location>
</feature>
<evidence type="ECO:0000256" key="9">
    <source>
        <dbReference type="ARBA" id="ARBA00022679"/>
    </source>
</evidence>
<dbReference type="SUPFAM" id="SSF56112">
    <property type="entry name" value="Protein kinase-like (PK-like)"/>
    <property type="match status" value="1"/>
</dbReference>
<gene>
    <name evidence="23" type="ORF">PENTCL1PPCAC_22910</name>
</gene>
<evidence type="ECO:0000313" key="24">
    <source>
        <dbReference type="Proteomes" id="UP001432027"/>
    </source>
</evidence>
<keyword evidence="7" id="KW-0723">Serine/threonine-protein kinase</keyword>
<feature type="non-terminal residue" evidence="23">
    <location>
        <position position="1"/>
    </location>
</feature>
<protein>
    <recommendedName>
        <fullName evidence="18">Serine/threonine-protein kinase RIO2</fullName>
        <ecNumber evidence="4">2.7.11.1</ecNumber>
    </recommendedName>
    <alternativeName>
        <fullName evidence="20">RIO kinase 2</fullName>
    </alternativeName>
    <alternativeName>
        <fullName evidence="19">Serine/threonine-protein kinase rio2</fullName>
    </alternativeName>
</protein>
<evidence type="ECO:0000256" key="14">
    <source>
        <dbReference type="ARBA" id="ARBA00022842"/>
    </source>
</evidence>
<evidence type="ECO:0000256" key="12">
    <source>
        <dbReference type="ARBA" id="ARBA00022777"/>
    </source>
</evidence>
<dbReference type="GO" id="GO:0030688">
    <property type="term" value="C:preribosome, small subunit precursor"/>
    <property type="evidence" value="ECO:0007669"/>
    <property type="project" value="TreeGrafter"/>
</dbReference>
<evidence type="ECO:0000256" key="21">
    <source>
        <dbReference type="SAM" id="MobiDB-lite"/>
    </source>
</evidence>
<comment type="caution">
    <text evidence="23">The sequence shown here is derived from an EMBL/GenBank/DDBJ whole genome shotgun (WGS) entry which is preliminary data.</text>
</comment>
<evidence type="ECO:0000256" key="5">
    <source>
        <dbReference type="ARBA" id="ARBA00022490"/>
    </source>
</evidence>
<dbReference type="InterPro" id="IPR000687">
    <property type="entry name" value="RIO_kinase"/>
</dbReference>
<dbReference type="GO" id="GO:0004674">
    <property type="term" value="F:protein serine/threonine kinase activity"/>
    <property type="evidence" value="ECO:0007669"/>
    <property type="project" value="UniProtKB-KW"/>
</dbReference>
<evidence type="ECO:0000256" key="8">
    <source>
        <dbReference type="ARBA" id="ARBA00022553"/>
    </source>
</evidence>
<comment type="subunit">
    <text evidence="17">Associated with late 40S pre-ribosomal particles. Interacts with PLK1 (via its N-terminus).</text>
</comment>
<keyword evidence="11" id="KW-0547">Nucleotide-binding</keyword>
<evidence type="ECO:0000256" key="7">
    <source>
        <dbReference type="ARBA" id="ARBA00022527"/>
    </source>
</evidence>
<dbReference type="GO" id="GO:0030490">
    <property type="term" value="P:maturation of SSU-rRNA"/>
    <property type="evidence" value="ECO:0007669"/>
    <property type="project" value="TreeGrafter"/>
</dbReference>
<proteinExistence type="inferred from homology"/>
<dbReference type="SUPFAM" id="SSF46785">
    <property type="entry name" value="Winged helix' DNA-binding domain"/>
    <property type="match status" value="1"/>
</dbReference>
<evidence type="ECO:0000259" key="22">
    <source>
        <dbReference type="SMART" id="SM00090"/>
    </source>
</evidence>
<feature type="compositionally biased region" description="Basic and acidic residues" evidence="21">
    <location>
        <begin position="373"/>
        <end position="382"/>
    </location>
</feature>
<keyword evidence="14" id="KW-0460">Magnesium</keyword>
<dbReference type="EMBL" id="BTSX01000005">
    <property type="protein sequence ID" value="GMT00736.1"/>
    <property type="molecule type" value="Genomic_DNA"/>
</dbReference>
<evidence type="ECO:0000256" key="16">
    <source>
        <dbReference type="ARBA" id="ARBA00048679"/>
    </source>
</evidence>
<accession>A0AAV5U1I2</accession>
<dbReference type="InterPro" id="IPR036388">
    <property type="entry name" value="WH-like_DNA-bd_sf"/>
</dbReference>
<dbReference type="Pfam" id="PF01163">
    <property type="entry name" value="RIO1"/>
    <property type="match status" value="1"/>
</dbReference>
<keyword evidence="6" id="KW-0690">Ribosome biogenesis</keyword>
<evidence type="ECO:0000256" key="3">
    <source>
        <dbReference type="ARBA" id="ARBA00009196"/>
    </source>
</evidence>
<feature type="compositionally biased region" description="Basic and acidic residues" evidence="21">
    <location>
        <begin position="486"/>
        <end position="504"/>
    </location>
</feature>
<dbReference type="PANTHER" id="PTHR45852">
    <property type="entry name" value="SER/THR-PROTEIN KINASE RIO2"/>
    <property type="match status" value="1"/>
</dbReference>
<feature type="region of interest" description="Disordered" evidence="21">
    <location>
        <begin position="323"/>
        <end position="382"/>
    </location>
</feature>
<evidence type="ECO:0000256" key="10">
    <source>
        <dbReference type="ARBA" id="ARBA00022723"/>
    </source>
</evidence>
<reference evidence="23" key="1">
    <citation type="submission" date="2023-10" db="EMBL/GenBank/DDBJ databases">
        <title>Genome assembly of Pristionchus species.</title>
        <authorList>
            <person name="Yoshida K."/>
            <person name="Sommer R.J."/>
        </authorList>
    </citation>
    <scope>NUCLEOTIDE SEQUENCE</scope>
    <source>
        <strain evidence="23">RS0144</strain>
    </source>
</reference>
<evidence type="ECO:0000256" key="6">
    <source>
        <dbReference type="ARBA" id="ARBA00022517"/>
    </source>
</evidence>
<feature type="compositionally biased region" description="Basic and acidic residues" evidence="21">
    <location>
        <begin position="448"/>
        <end position="461"/>
    </location>
</feature>
<evidence type="ECO:0000256" key="19">
    <source>
        <dbReference type="ARBA" id="ARBA00068837"/>
    </source>
</evidence>
<keyword evidence="10" id="KW-0479">Metal-binding</keyword>
<keyword evidence="13" id="KW-0067">ATP-binding</keyword>
<evidence type="ECO:0000313" key="23">
    <source>
        <dbReference type="EMBL" id="GMT00736.1"/>
    </source>
</evidence>
<dbReference type="FunFam" id="3.30.200.20:FF:000052">
    <property type="entry name" value="Serine/threonine-protein kinase RIO2"/>
    <property type="match status" value="1"/>
</dbReference>
<feature type="domain" description="RIO kinase" evidence="22">
    <location>
        <begin position="71"/>
        <end position="298"/>
    </location>
</feature>
<dbReference type="InterPro" id="IPR018934">
    <property type="entry name" value="RIO_dom"/>
</dbReference>
<evidence type="ECO:0000256" key="1">
    <source>
        <dbReference type="ARBA" id="ARBA00001946"/>
    </source>
</evidence>
<organism evidence="23 24">
    <name type="scientific">Pristionchus entomophagus</name>
    <dbReference type="NCBI Taxonomy" id="358040"/>
    <lineage>
        <taxon>Eukaryota</taxon>
        <taxon>Metazoa</taxon>
        <taxon>Ecdysozoa</taxon>
        <taxon>Nematoda</taxon>
        <taxon>Chromadorea</taxon>
        <taxon>Rhabditida</taxon>
        <taxon>Rhabditina</taxon>
        <taxon>Diplogasteromorpha</taxon>
        <taxon>Diplogasteroidea</taxon>
        <taxon>Neodiplogasteridae</taxon>
        <taxon>Pristionchus</taxon>
    </lineage>
</organism>
<dbReference type="InterPro" id="IPR015285">
    <property type="entry name" value="RIO2_wHTH_N"/>
</dbReference>
<dbReference type="GO" id="GO:0046872">
    <property type="term" value="F:metal ion binding"/>
    <property type="evidence" value="ECO:0007669"/>
    <property type="project" value="UniProtKB-KW"/>
</dbReference>
<dbReference type="AlphaFoldDB" id="A0AAV5U1I2"/>
<feature type="compositionally biased region" description="Acidic residues" evidence="21">
    <location>
        <begin position="333"/>
        <end position="372"/>
    </location>
</feature>
<feature type="compositionally biased region" description="Basic and acidic residues" evidence="21">
    <location>
        <begin position="402"/>
        <end position="418"/>
    </location>
</feature>
<dbReference type="SMART" id="SM00090">
    <property type="entry name" value="RIO"/>
    <property type="match status" value="1"/>
</dbReference>